<protein>
    <submittedName>
        <fullName evidence="2">DUF533 domain-containing protein</fullName>
    </submittedName>
</protein>
<evidence type="ECO:0000259" key="1">
    <source>
        <dbReference type="Pfam" id="PF06967"/>
    </source>
</evidence>
<dbReference type="InterPro" id="IPR029024">
    <property type="entry name" value="TerB-like"/>
</dbReference>
<dbReference type="Gene3D" id="1.10.3680.10">
    <property type="entry name" value="TerB-like"/>
    <property type="match status" value="1"/>
</dbReference>
<comment type="caution">
    <text evidence="2">The sequence shown here is derived from an EMBL/GenBank/DDBJ whole genome shotgun (WGS) entry which is preliminary data.</text>
</comment>
<reference evidence="2" key="1">
    <citation type="journal article" date="2020" name="mSystems">
        <title>Genome- and Community-Level Interaction Insights into Carbon Utilization and Element Cycling Functions of Hydrothermarchaeota in Hydrothermal Sediment.</title>
        <authorList>
            <person name="Zhou Z."/>
            <person name="Liu Y."/>
            <person name="Xu W."/>
            <person name="Pan J."/>
            <person name="Luo Z.H."/>
            <person name="Li M."/>
        </authorList>
    </citation>
    <scope>NUCLEOTIDE SEQUENCE [LARGE SCALE GENOMIC DNA]</scope>
    <source>
        <strain evidence="2">SpSt-418</strain>
    </source>
</reference>
<name>A0A7C3PNM7_9CYAN</name>
<organism evidence="2">
    <name type="scientific">Oscillatoriales cyanobacterium SpSt-418</name>
    <dbReference type="NCBI Taxonomy" id="2282169"/>
    <lineage>
        <taxon>Bacteria</taxon>
        <taxon>Bacillati</taxon>
        <taxon>Cyanobacteriota</taxon>
        <taxon>Cyanophyceae</taxon>
        <taxon>Oscillatoriophycideae</taxon>
        <taxon>Oscillatoriales</taxon>
    </lineage>
</organism>
<dbReference type="CDD" id="cd07177">
    <property type="entry name" value="terB_like"/>
    <property type="match status" value="1"/>
</dbReference>
<evidence type="ECO:0000313" key="2">
    <source>
        <dbReference type="EMBL" id="HFM98257.1"/>
    </source>
</evidence>
<dbReference type="AlphaFoldDB" id="A0A7C3PNM7"/>
<gene>
    <name evidence="2" type="ORF">ENR64_10975</name>
</gene>
<feature type="domain" description="Mo-dependent nitrogenase C-terminal" evidence="1">
    <location>
        <begin position="148"/>
        <end position="230"/>
    </location>
</feature>
<dbReference type="Pfam" id="PF06967">
    <property type="entry name" value="Mo-nitro_C"/>
    <property type="match status" value="1"/>
</dbReference>
<sequence>MASVTQPSEQQTQLWLRGLISVAWADGVFTQEEQELIHSLTQQDFDDSDSTAKTFEPVTPAALADGLGHDQHAAENFLRMAVMVALVDRSYSDSEDALLNQYCQALGLETTALDALRKTLSQVCAEADAAAFEDFRNAVVHSENSDHLLHPVKDWLDKMEIHDPKVAHFLCRMIPPQCPFERDVVLFGKKVAHIPAMCKLNPLYEQFVGLRFRALSYLADECGEDVSPYC</sequence>
<accession>A0A7C3PNM7</accession>
<dbReference type="EMBL" id="DSRU01000160">
    <property type="protein sequence ID" value="HFM98257.1"/>
    <property type="molecule type" value="Genomic_DNA"/>
</dbReference>
<dbReference type="InterPro" id="IPR007486">
    <property type="entry name" value="YebE"/>
</dbReference>
<proteinExistence type="predicted"/>
<dbReference type="InterPro" id="IPR009717">
    <property type="entry name" value="Mo-dep_Nase_C"/>
</dbReference>
<dbReference type="Pfam" id="PF04391">
    <property type="entry name" value="DUF533"/>
    <property type="match status" value="1"/>
</dbReference>
<dbReference type="SUPFAM" id="SSF158682">
    <property type="entry name" value="TerB-like"/>
    <property type="match status" value="1"/>
</dbReference>